<dbReference type="EMBL" id="SUNJ01011064">
    <property type="protein sequence ID" value="TPP59171.1"/>
    <property type="molecule type" value="Genomic_DNA"/>
</dbReference>
<dbReference type="Proteomes" id="UP000316759">
    <property type="component" value="Unassembled WGS sequence"/>
</dbReference>
<evidence type="ECO:0008006" key="3">
    <source>
        <dbReference type="Google" id="ProtNLM"/>
    </source>
</evidence>
<feature type="non-terminal residue" evidence="1">
    <location>
        <position position="1"/>
    </location>
</feature>
<dbReference type="AlphaFoldDB" id="A0A504YF61"/>
<comment type="caution">
    <text evidence="1">The sequence shown here is derived from an EMBL/GenBank/DDBJ whole genome shotgun (WGS) entry which is preliminary data.</text>
</comment>
<reference evidence="1 2" key="1">
    <citation type="submission" date="2019-04" db="EMBL/GenBank/DDBJ databases">
        <title>Annotation for the trematode Fasciola gigantica.</title>
        <authorList>
            <person name="Choi Y.-J."/>
        </authorList>
    </citation>
    <scope>NUCLEOTIDE SEQUENCE [LARGE SCALE GENOMIC DNA]</scope>
    <source>
        <strain evidence="1">Uganda_cow_1</strain>
    </source>
</reference>
<evidence type="ECO:0000313" key="2">
    <source>
        <dbReference type="Proteomes" id="UP000316759"/>
    </source>
</evidence>
<evidence type="ECO:0000313" key="1">
    <source>
        <dbReference type="EMBL" id="TPP59171.1"/>
    </source>
</evidence>
<dbReference type="OrthoDB" id="431034at2759"/>
<proteinExistence type="predicted"/>
<gene>
    <name evidence="1" type="ORF">FGIG_06563</name>
</gene>
<sequence>FPANPICLNNYVQIGNGEEVNRYEKKHCQFSGPVKFLSDSNLMHIKIGANSLPRSAVIKFIAKELSPKQQLQCKSEVMANVSGTEVLLPGDNKFIPAGYRCTYRVQVPKESQIKLNFSKFEVR</sequence>
<protein>
    <recommendedName>
        <fullName evidence="3">CUB domain-containing protein</fullName>
    </recommendedName>
</protein>
<organism evidence="1 2">
    <name type="scientific">Fasciola gigantica</name>
    <name type="common">Giant liver fluke</name>
    <dbReference type="NCBI Taxonomy" id="46835"/>
    <lineage>
        <taxon>Eukaryota</taxon>
        <taxon>Metazoa</taxon>
        <taxon>Spiralia</taxon>
        <taxon>Lophotrochozoa</taxon>
        <taxon>Platyhelminthes</taxon>
        <taxon>Trematoda</taxon>
        <taxon>Digenea</taxon>
        <taxon>Plagiorchiida</taxon>
        <taxon>Echinostomata</taxon>
        <taxon>Echinostomatoidea</taxon>
        <taxon>Fasciolidae</taxon>
        <taxon>Fasciola</taxon>
    </lineage>
</organism>
<name>A0A504YF61_FASGI</name>
<keyword evidence="2" id="KW-1185">Reference proteome</keyword>
<accession>A0A504YF61</accession>